<evidence type="ECO:0000256" key="16">
    <source>
        <dbReference type="ARBA" id="ARBA00047611"/>
    </source>
</evidence>
<feature type="region of interest" description="Disordered" evidence="35">
    <location>
        <begin position="652"/>
        <end position="684"/>
    </location>
</feature>
<evidence type="ECO:0000256" key="1">
    <source>
        <dbReference type="ARBA" id="ARBA00004606"/>
    </source>
</evidence>
<evidence type="ECO:0000256" key="24">
    <source>
        <dbReference type="ARBA" id="ARBA00051164"/>
    </source>
</evidence>
<dbReference type="InterPro" id="IPR000952">
    <property type="entry name" value="AB_hydrolase_4_CS"/>
</dbReference>
<evidence type="ECO:0000256" key="22">
    <source>
        <dbReference type="ARBA" id="ARBA00050276"/>
    </source>
</evidence>
<dbReference type="InterPro" id="IPR029058">
    <property type="entry name" value="AB_hydrolase_fold"/>
</dbReference>
<comment type="catalytic activity">
    <reaction evidence="18">
        <text>1-hexadecanoyl-2-glutaroyl-sn-glycero-3-phosphocholine + H2O = glutarate + 1-hexadecanoyl-sn-glycero-3-phosphocholine + H(+)</text>
        <dbReference type="Rhea" id="RHEA:41159"/>
        <dbReference type="ChEBI" id="CHEBI:15377"/>
        <dbReference type="ChEBI" id="CHEBI:15378"/>
        <dbReference type="ChEBI" id="CHEBI:30921"/>
        <dbReference type="ChEBI" id="CHEBI:72998"/>
        <dbReference type="ChEBI" id="CHEBI:77756"/>
    </reaction>
    <physiologicalReaction direction="left-to-right" evidence="18">
        <dbReference type="Rhea" id="RHEA:41160"/>
    </physiologicalReaction>
</comment>
<evidence type="ECO:0000256" key="25">
    <source>
        <dbReference type="ARBA" id="ARBA00051705"/>
    </source>
</evidence>
<evidence type="ECO:0000256" key="17">
    <source>
        <dbReference type="ARBA" id="ARBA00048288"/>
    </source>
</evidence>
<protein>
    <recommendedName>
        <fullName evidence="33">Phospholipase ABHD3</fullName>
        <ecNumber evidence="3">3.1.1.32</ecNumber>
        <ecNumber evidence="4">3.1.1.4</ecNumber>
    </recommendedName>
    <alternativeName>
        <fullName evidence="34">Abhydrolase domain-containing protein 3</fullName>
    </alternativeName>
</protein>
<keyword evidence="7 38" id="KW-0378">Hydrolase</keyword>
<dbReference type="Pfam" id="PF13880">
    <property type="entry name" value="Acetyltransf_13"/>
    <property type="match status" value="1"/>
</dbReference>
<keyword evidence="6 36" id="KW-0812">Transmembrane</keyword>
<dbReference type="FunFam" id="3.40.50.1820:FF:000079">
    <property type="entry name" value="Abhydrolase domain-containing 3"/>
    <property type="match status" value="1"/>
</dbReference>
<comment type="catalytic activity">
    <reaction evidence="25">
        <text>1-tetradecanoyl-2-(9Z,12Z-octadecadienoyl)-sn-glycero-3-phosphocholine + H2O = 1-tetradecanoyl-sn-glycero-3-phosphocholine + (9Z,12Z)-octadecadienoate + H(+)</text>
        <dbReference type="Rhea" id="RHEA:54392"/>
        <dbReference type="ChEBI" id="CHEBI:15377"/>
        <dbReference type="ChEBI" id="CHEBI:15378"/>
        <dbReference type="ChEBI" id="CHEBI:30245"/>
        <dbReference type="ChEBI" id="CHEBI:64489"/>
        <dbReference type="ChEBI" id="CHEBI:86094"/>
    </reaction>
    <physiologicalReaction direction="left-to-right" evidence="25">
        <dbReference type="Rhea" id="RHEA:54393"/>
    </physiologicalReaction>
</comment>
<feature type="region of interest" description="Disordered" evidence="35">
    <location>
        <begin position="384"/>
        <end position="432"/>
    </location>
</feature>
<feature type="compositionally biased region" description="Basic and acidic residues" evidence="35">
    <location>
        <begin position="672"/>
        <end position="682"/>
    </location>
</feature>
<comment type="catalytic activity">
    <reaction evidence="22">
        <text>1-O-hexadecyl-2-nonadioyl-sn-glycero-3-phosphocholine + H2O = nonanedioate + 1-O-hexadecyl-sn-glycero-3-phosphocholine + H(+)</text>
        <dbReference type="Rhea" id="RHEA:54552"/>
        <dbReference type="ChEBI" id="CHEBI:15377"/>
        <dbReference type="ChEBI" id="CHEBI:15378"/>
        <dbReference type="ChEBI" id="CHEBI:64496"/>
        <dbReference type="ChEBI" id="CHEBI:78208"/>
        <dbReference type="ChEBI" id="CHEBI:138269"/>
    </reaction>
    <physiologicalReaction direction="left-to-right" evidence="22">
        <dbReference type="Rhea" id="RHEA:54553"/>
    </physiologicalReaction>
</comment>
<feature type="compositionally biased region" description="Polar residues" evidence="35">
    <location>
        <begin position="652"/>
        <end position="670"/>
    </location>
</feature>
<evidence type="ECO:0000256" key="32">
    <source>
        <dbReference type="ARBA" id="ARBA00059841"/>
    </source>
</evidence>
<feature type="compositionally biased region" description="Basic and acidic residues" evidence="35">
    <location>
        <begin position="399"/>
        <end position="414"/>
    </location>
</feature>
<dbReference type="GO" id="GO:0016020">
    <property type="term" value="C:membrane"/>
    <property type="evidence" value="ECO:0007669"/>
    <property type="project" value="UniProtKB-SubCell"/>
</dbReference>
<comment type="catalytic activity">
    <reaction evidence="27">
        <text>1-tetradecanoyl-2-(9Z,12Z-octadecadienoyl)-sn-glycero-3-phosphocholine + H2O = 2-(9Z,12Z-octadecadienoyl)-sn-glycero-3-phosphocholine + tetradecanoate + H(+)</text>
        <dbReference type="Rhea" id="RHEA:54388"/>
        <dbReference type="ChEBI" id="CHEBI:15377"/>
        <dbReference type="ChEBI" id="CHEBI:15378"/>
        <dbReference type="ChEBI" id="CHEBI:30807"/>
        <dbReference type="ChEBI" id="CHEBI:76084"/>
        <dbReference type="ChEBI" id="CHEBI:86094"/>
    </reaction>
    <physiologicalReaction direction="left-to-right" evidence="27">
        <dbReference type="Rhea" id="RHEA:54389"/>
    </physiologicalReaction>
</comment>
<evidence type="ECO:0000256" key="30">
    <source>
        <dbReference type="ARBA" id="ARBA00052808"/>
    </source>
</evidence>
<comment type="catalytic activity">
    <reaction evidence="28">
        <text>1-octadecanoyl-2-hexanoyl-sn-glycero-3-phosphocholine + H2O = hexanoate + 1-octadecanoyl-sn-glycero-3-phosphocholine + H(+)</text>
        <dbReference type="Rhea" id="RHEA:54464"/>
        <dbReference type="ChEBI" id="CHEBI:15377"/>
        <dbReference type="ChEBI" id="CHEBI:15378"/>
        <dbReference type="ChEBI" id="CHEBI:17120"/>
        <dbReference type="ChEBI" id="CHEBI:73858"/>
        <dbReference type="ChEBI" id="CHEBI:138212"/>
    </reaction>
    <physiologicalReaction direction="left-to-right" evidence="28">
        <dbReference type="Rhea" id="RHEA:54465"/>
    </physiologicalReaction>
</comment>
<evidence type="ECO:0000256" key="9">
    <source>
        <dbReference type="ARBA" id="ARBA00022989"/>
    </source>
</evidence>
<dbReference type="EC" id="3.1.1.32" evidence="3"/>
<organism evidence="38 39">
    <name type="scientific">Chelonia mydas</name>
    <name type="common">Green sea-turtle</name>
    <name type="synonym">Chelonia agassizi</name>
    <dbReference type="NCBI Taxonomy" id="8469"/>
    <lineage>
        <taxon>Eukaryota</taxon>
        <taxon>Metazoa</taxon>
        <taxon>Chordata</taxon>
        <taxon>Craniata</taxon>
        <taxon>Vertebrata</taxon>
        <taxon>Euteleostomi</taxon>
        <taxon>Archelosauria</taxon>
        <taxon>Testudinata</taxon>
        <taxon>Testudines</taxon>
        <taxon>Cryptodira</taxon>
        <taxon>Durocryptodira</taxon>
        <taxon>Americhelydia</taxon>
        <taxon>Chelonioidea</taxon>
        <taxon>Cheloniidae</taxon>
        <taxon>Chelonia</taxon>
    </lineage>
</organism>
<comment type="catalytic activity">
    <reaction evidence="29">
        <text>1-octadecanoyl-2-octanoyl-sn-glycero-3-phosphocholine + H2O = 1-octadecanoyl-sn-glycero-3-phosphocholine + octanoate + H(+)</text>
        <dbReference type="Rhea" id="RHEA:54468"/>
        <dbReference type="ChEBI" id="CHEBI:15377"/>
        <dbReference type="ChEBI" id="CHEBI:15378"/>
        <dbReference type="ChEBI" id="CHEBI:25646"/>
        <dbReference type="ChEBI" id="CHEBI:73858"/>
        <dbReference type="ChEBI" id="CHEBI:138213"/>
    </reaction>
    <physiologicalReaction direction="left-to-right" evidence="29">
        <dbReference type="Rhea" id="RHEA:54469"/>
    </physiologicalReaction>
</comment>
<feature type="region of interest" description="Disordered" evidence="35">
    <location>
        <begin position="1026"/>
        <end position="1110"/>
    </location>
</feature>
<dbReference type="GO" id="GO:0046470">
    <property type="term" value="P:phosphatidylcholine metabolic process"/>
    <property type="evidence" value="ECO:0007669"/>
    <property type="project" value="UniProtKB-ARBA"/>
</dbReference>
<evidence type="ECO:0000256" key="8">
    <source>
        <dbReference type="ARBA" id="ARBA00022968"/>
    </source>
</evidence>
<evidence type="ECO:0000256" key="2">
    <source>
        <dbReference type="ARBA" id="ARBA00010884"/>
    </source>
</evidence>
<evidence type="ECO:0000256" key="18">
    <source>
        <dbReference type="ARBA" id="ARBA00048471"/>
    </source>
</evidence>
<evidence type="ECO:0000256" key="35">
    <source>
        <dbReference type="SAM" id="MobiDB-lite"/>
    </source>
</evidence>
<comment type="catalytic activity">
    <reaction evidence="20">
        <text>1-octadecanoyl-2-nonanoyl-sn-glycero-3-phosphocholine + H2O = nonanoate + 1-octadecanoyl-sn-glycero-3-phosphocholine + H(+)</text>
        <dbReference type="Rhea" id="RHEA:54472"/>
        <dbReference type="ChEBI" id="CHEBI:15377"/>
        <dbReference type="ChEBI" id="CHEBI:15378"/>
        <dbReference type="ChEBI" id="CHEBI:32361"/>
        <dbReference type="ChEBI" id="CHEBI:73858"/>
        <dbReference type="ChEBI" id="CHEBI:138214"/>
    </reaction>
    <physiologicalReaction direction="left-to-right" evidence="20">
        <dbReference type="Rhea" id="RHEA:54473"/>
    </physiologicalReaction>
</comment>
<evidence type="ECO:0000256" key="33">
    <source>
        <dbReference type="ARBA" id="ARBA00071303"/>
    </source>
</evidence>
<evidence type="ECO:0000259" key="37">
    <source>
        <dbReference type="Pfam" id="PF13880"/>
    </source>
</evidence>
<evidence type="ECO:0000313" key="38">
    <source>
        <dbReference type="EMBL" id="EMP38368.1"/>
    </source>
</evidence>
<evidence type="ECO:0000256" key="15">
    <source>
        <dbReference type="ARBA" id="ARBA00036688"/>
    </source>
</evidence>
<comment type="function">
    <text evidence="32">Phospholipase that may play a role in phospholipids remodeling. May selectively cleave myristate (C14)-containing phosphatidylcholines through its predominant phospholipase 1 activity, cleaving preferentially acyl groups in sn1 position. In parallel, may have a minor phospholipase 2 activity acting on acyl groups in position sn2. In addition to (C14)-containing phosphatidylcholines, may also act on other medium-chain-containing and oxidatively truncated phospholipids.</text>
</comment>
<evidence type="ECO:0000256" key="27">
    <source>
        <dbReference type="ARBA" id="ARBA00052144"/>
    </source>
</evidence>
<name>M7C1W5_CHEMY</name>
<comment type="catalytic activity">
    <reaction evidence="24">
        <text>1-tetradecanoyl-2-(5Z,8Z,11Z,14Z-eicosatetraenoyl)-sn-glycero-3-phosphocholine + H2O = 2-(5Z,8Z,11Z,14Z)-eicosatetraenoyl-sn-glycero-3-phosphocholine + tetradecanoate + H(+)</text>
        <dbReference type="Rhea" id="RHEA:54396"/>
        <dbReference type="ChEBI" id="CHEBI:15377"/>
        <dbReference type="ChEBI" id="CHEBI:15378"/>
        <dbReference type="ChEBI" id="CHEBI:30807"/>
        <dbReference type="ChEBI" id="CHEBI:76079"/>
        <dbReference type="ChEBI" id="CHEBI:86102"/>
    </reaction>
    <physiologicalReaction direction="left-to-right" evidence="24">
        <dbReference type="Rhea" id="RHEA:54397"/>
    </physiologicalReaction>
</comment>
<feature type="compositionally biased region" description="Basic and acidic residues" evidence="35">
    <location>
        <begin position="717"/>
        <end position="726"/>
    </location>
</feature>
<evidence type="ECO:0000256" key="19">
    <source>
        <dbReference type="ARBA" id="ARBA00050145"/>
    </source>
</evidence>
<comment type="subcellular location">
    <subcellularLocation>
        <location evidence="1">Membrane</location>
        <topology evidence="1">Single-pass type II membrane protein</topology>
    </subcellularLocation>
</comment>
<feature type="compositionally biased region" description="Polar residues" evidence="35">
    <location>
        <begin position="496"/>
        <end position="518"/>
    </location>
</feature>
<evidence type="ECO:0000256" key="3">
    <source>
        <dbReference type="ARBA" id="ARBA00013179"/>
    </source>
</evidence>
<dbReference type="GO" id="GO:0005634">
    <property type="term" value="C:nucleus"/>
    <property type="evidence" value="ECO:0007669"/>
    <property type="project" value="TreeGrafter"/>
</dbReference>
<feature type="compositionally biased region" description="Low complexity" evidence="35">
    <location>
        <begin position="480"/>
        <end position="495"/>
    </location>
</feature>
<keyword evidence="8" id="KW-0735">Signal-anchor</keyword>
<comment type="catalytic activity">
    <reaction evidence="13">
        <text>a 1,2-diacyl-sn-glycero-3-phosphocholine + H2O = a 1-acyl-sn-glycero-3-phosphocholine + a fatty acid + H(+)</text>
        <dbReference type="Rhea" id="RHEA:15801"/>
        <dbReference type="ChEBI" id="CHEBI:15377"/>
        <dbReference type="ChEBI" id="CHEBI:15378"/>
        <dbReference type="ChEBI" id="CHEBI:28868"/>
        <dbReference type="ChEBI" id="CHEBI:57643"/>
        <dbReference type="ChEBI" id="CHEBI:58168"/>
        <dbReference type="EC" id="3.1.1.4"/>
    </reaction>
    <physiologicalReaction direction="left-to-right" evidence="13">
        <dbReference type="Rhea" id="RHEA:15802"/>
    </physiologicalReaction>
</comment>
<dbReference type="GO" id="GO:0061733">
    <property type="term" value="F:protein-lysine-acetyltransferase activity"/>
    <property type="evidence" value="ECO:0007669"/>
    <property type="project" value="TreeGrafter"/>
</dbReference>
<reference evidence="39" key="1">
    <citation type="journal article" date="2013" name="Nat. Genet.">
        <title>The draft genomes of soft-shell turtle and green sea turtle yield insights into the development and evolution of the turtle-specific body plan.</title>
        <authorList>
            <person name="Wang Z."/>
            <person name="Pascual-Anaya J."/>
            <person name="Zadissa A."/>
            <person name="Li W."/>
            <person name="Niimura Y."/>
            <person name="Huang Z."/>
            <person name="Li C."/>
            <person name="White S."/>
            <person name="Xiong Z."/>
            <person name="Fang D."/>
            <person name="Wang B."/>
            <person name="Ming Y."/>
            <person name="Chen Y."/>
            <person name="Zheng Y."/>
            <person name="Kuraku S."/>
            <person name="Pignatelli M."/>
            <person name="Herrero J."/>
            <person name="Beal K."/>
            <person name="Nozawa M."/>
            <person name="Li Q."/>
            <person name="Wang J."/>
            <person name="Zhang H."/>
            <person name="Yu L."/>
            <person name="Shigenobu S."/>
            <person name="Wang J."/>
            <person name="Liu J."/>
            <person name="Flicek P."/>
            <person name="Searle S."/>
            <person name="Wang J."/>
            <person name="Kuratani S."/>
            <person name="Yin Y."/>
            <person name="Aken B."/>
            <person name="Zhang G."/>
            <person name="Irie N."/>
        </authorList>
    </citation>
    <scope>NUCLEOTIDE SEQUENCE [LARGE SCALE GENOMIC DNA]</scope>
</reference>
<dbReference type="Proteomes" id="UP000031443">
    <property type="component" value="Unassembled WGS sequence"/>
</dbReference>
<comment type="catalytic activity">
    <reaction evidence="23">
        <text>1-octadecanoyl-2-pentanoyl-sn-glycero-3-phosphocholine + H2O = pentanoate + 1-octadecanoyl-sn-glycero-3-phosphocholine + H(+)</text>
        <dbReference type="Rhea" id="RHEA:54460"/>
        <dbReference type="ChEBI" id="CHEBI:15377"/>
        <dbReference type="ChEBI" id="CHEBI:15378"/>
        <dbReference type="ChEBI" id="CHEBI:31011"/>
        <dbReference type="ChEBI" id="CHEBI:73858"/>
        <dbReference type="ChEBI" id="CHEBI:138211"/>
    </reaction>
    <physiologicalReaction direction="left-to-right" evidence="23">
        <dbReference type="Rhea" id="RHEA:54461"/>
    </physiologicalReaction>
</comment>
<evidence type="ECO:0000256" key="13">
    <source>
        <dbReference type="ARBA" id="ARBA00023422"/>
    </source>
</evidence>
<keyword evidence="12" id="KW-1208">Phospholipid metabolism</keyword>
<dbReference type="GO" id="GO:0000785">
    <property type="term" value="C:chromatin"/>
    <property type="evidence" value="ECO:0007669"/>
    <property type="project" value="TreeGrafter"/>
</dbReference>
<evidence type="ECO:0000256" key="10">
    <source>
        <dbReference type="ARBA" id="ARBA00023098"/>
    </source>
</evidence>
<evidence type="ECO:0000256" key="14">
    <source>
        <dbReference type="ARBA" id="ARBA00023721"/>
    </source>
</evidence>
<evidence type="ECO:0000256" key="29">
    <source>
        <dbReference type="ARBA" id="ARBA00052747"/>
    </source>
</evidence>
<feature type="compositionally biased region" description="Polar residues" evidence="35">
    <location>
        <begin position="557"/>
        <end position="573"/>
    </location>
</feature>
<evidence type="ECO:0000256" key="26">
    <source>
        <dbReference type="ARBA" id="ARBA00052087"/>
    </source>
</evidence>
<evidence type="ECO:0000256" key="4">
    <source>
        <dbReference type="ARBA" id="ARBA00013278"/>
    </source>
</evidence>
<evidence type="ECO:0000256" key="31">
    <source>
        <dbReference type="ARBA" id="ARBA00052894"/>
    </source>
</evidence>
<comment type="catalytic activity">
    <reaction evidence="14">
        <text>1-O-hexadecyl-2-acetyl-sn-glycero-3-phosphocholine + H2O = 1-O-hexadecyl-sn-glycero-3-phosphocholine + acetate + H(+)</text>
        <dbReference type="Rhea" id="RHEA:40479"/>
        <dbReference type="ChEBI" id="CHEBI:15377"/>
        <dbReference type="ChEBI" id="CHEBI:15378"/>
        <dbReference type="ChEBI" id="CHEBI:30089"/>
        <dbReference type="ChEBI" id="CHEBI:44811"/>
        <dbReference type="ChEBI" id="CHEBI:64496"/>
    </reaction>
    <physiologicalReaction direction="left-to-right" evidence="14">
        <dbReference type="Rhea" id="RHEA:40480"/>
    </physiologicalReaction>
</comment>
<dbReference type="Gene3D" id="3.40.50.1820">
    <property type="entry name" value="alpha/beta hydrolase"/>
    <property type="match status" value="1"/>
</dbReference>
<accession>M7C1W5</accession>
<comment type="catalytic activity">
    <reaction evidence="19">
        <text>1,2-ditetradecanoyl-sn-glycero-3-phosphocholine + H2O = 1-tetradecanoyl-sn-glycero-3-phosphocholine + tetradecanoate + H(+)</text>
        <dbReference type="Rhea" id="RHEA:54456"/>
        <dbReference type="ChEBI" id="CHEBI:15377"/>
        <dbReference type="ChEBI" id="CHEBI:15378"/>
        <dbReference type="ChEBI" id="CHEBI:30807"/>
        <dbReference type="ChEBI" id="CHEBI:45240"/>
        <dbReference type="ChEBI" id="CHEBI:64489"/>
    </reaction>
    <physiologicalReaction direction="left-to-right" evidence="19">
        <dbReference type="Rhea" id="RHEA:54457"/>
    </physiologicalReaction>
</comment>
<keyword evidence="9 36" id="KW-1133">Transmembrane helix</keyword>
<proteinExistence type="inferred from homology"/>
<evidence type="ECO:0000256" key="34">
    <source>
        <dbReference type="ARBA" id="ARBA00082158"/>
    </source>
</evidence>
<feature type="compositionally biased region" description="Basic and acidic residues" evidence="35">
    <location>
        <begin position="1099"/>
        <end position="1110"/>
    </location>
</feature>
<dbReference type="SUPFAM" id="SSF53474">
    <property type="entry name" value="alpha/beta-Hydrolases"/>
    <property type="match status" value="1"/>
</dbReference>
<comment type="catalytic activity">
    <reaction evidence="16">
        <text>1-hexadecanoyl-2-(5-oxopentanoyl)-sn-glycero-3-phosphocholine + H2O = 5-oxopentanoate + 1-hexadecanoyl-sn-glycero-3-phosphocholine + H(+)</text>
        <dbReference type="Rhea" id="RHEA:40483"/>
        <dbReference type="ChEBI" id="CHEBI:15377"/>
        <dbReference type="ChEBI" id="CHEBI:15378"/>
        <dbReference type="ChEBI" id="CHEBI:16120"/>
        <dbReference type="ChEBI" id="CHEBI:72998"/>
        <dbReference type="ChEBI" id="CHEBI:77890"/>
    </reaction>
    <physiologicalReaction direction="left-to-right" evidence="16">
        <dbReference type="Rhea" id="RHEA:40484"/>
    </physiologicalReaction>
</comment>
<dbReference type="EC" id="3.1.1.4" evidence="4"/>
<evidence type="ECO:0000313" key="39">
    <source>
        <dbReference type="Proteomes" id="UP000031443"/>
    </source>
</evidence>
<keyword evidence="10" id="KW-0443">Lipid metabolism</keyword>
<evidence type="ECO:0000256" key="23">
    <source>
        <dbReference type="ARBA" id="ARBA00050674"/>
    </source>
</evidence>
<evidence type="ECO:0000256" key="11">
    <source>
        <dbReference type="ARBA" id="ARBA00023136"/>
    </source>
</evidence>
<feature type="region of interest" description="Disordered" evidence="35">
    <location>
        <begin position="453"/>
        <end position="573"/>
    </location>
</feature>
<feature type="transmembrane region" description="Helical" evidence="36">
    <location>
        <begin position="21"/>
        <end position="50"/>
    </location>
</feature>
<feature type="compositionally biased region" description="Basic residues" evidence="35">
    <location>
        <begin position="456"/>
        <end position="467"/>
    </location>
</feature>
<dbReference type="PANTHER" id="PTHR45884:SF1">
    <property type="entry name" value="N-ACETYLTRANSFERASE ESCO1"/>
    <property type="match status" value="1"/>
</dbReference>
<dbReference type="GO" id="GO:0007064">
    <property type="term" value="P:mitotic sister chromatid cohesion"/>
    <property type="evidence" value="ECO:0007669"/>
    <property type="project" value="TreeGrafter"/>
</dbReference>
<sequence>MRLLETDLQVLTRELSLYLEIQVPVGLFGSGVGLSLVLGFTAAFACYYLNSIAKKPQLVTGSESFSRFLQEHCPVVTETYCPTVWCWEGRVQTLLRPFITSRPPVEYRNELIKTTDGGQISLDWFDNNDSICFPDASTRPTILLLPGLTGTSKESYIRHMIQQSEMLGYRCVVFNNRGTAGETLLTPRTYCAANTEDLEAVIHHLHNMHASAPFMAAGVSMGGEGKYSTVRMDNVQCQHNFLENCAASMLLLNYLGQTGRETPLMAAAIFSAGWNVFESAESLEKPLNWLLFNYYLTTCLQSSINRHRQMLEKLFDMNLVMKAKTIREFDKQFTSVMFGYRTVDDYYVDASPYRKLKSIGIPVLCLNSLDDVFSPGHEMAAQKRKSAIAEPSAKRRKLDKNSKSSTEKEREVSATKHVLNKSKPNKSAMQKKTVLKISVKPNRSVINKAINNCARRSSHSKLVQKHSKQSELQLKKRSSKTVSMKKSSLKSLSRVPTTKTPSRSSKINHTNFLKSTKTSSKRGPEGKDRCALQTKVSVESKRQQQLKSTSDIKKNSSKPQSIRQSVKTLNETTLRNIHVDRKSVKGNSTESNSSTSTKIVKITDKNLGIQVQSPKKNLAKKSTSQDAEQQLIKSFSDNKREPELGMRMMTRSSGTNSKITVKDTQQQPKATKNKEVCQKKSAQDIPKPRHIIIPDEQLTRRSRRLQQLSDTSARSLHNSEIKEGKASEVQQGTQTKGCIQGTRVETVKPLKQKTEQKNKKTKSNFISGDEEITVGITSSLPEKKCKMDHKTNDSNCSQHSLQGSRLFLDRKKVEMVSPLQPTSVTINKEKQPVHQNVKSSGKAKRVSQPPVNEIDLANQPENVVKSKRVSILELCEEIAGEIESDTVEVKRDSPNTEYKKGEEKHADMQLSQTVMLTQKEPNQSTQCKRFFPSKKGIPVKCVLNGRNTPSNKNSKWTKIKLTKANNIHQNKLNSASVPKLDLLETKTKVPESSQATGAEIQLSKAQGKLSVTKPCETKSATHVQEKLGAVSSETVRAKDVTPETKQSTKKVAENGLLDNRTKHVPEPALDESFNLHLDTSPESTPVKSTTAAPPPPKQAKKEIESESQEQHIQKLREAGKDDKQLIILYECNLHQVSVGLQVPRRMTLDQCTPSIKADFPLTYPTLSIGDMFSILEIAKIRFGSSGVVSTCGIVSAKSSCLLFSQGWKKERILAEYPDGKIIMVLPDDPKYALKKVEEIREMVDNDLGFQQAPLMCYSRTKTLLFISNDKKVTGCLIAEHIQSGYRVIEEKIPEVSSENEKIIFERQKAWCCSTSPEPAICGISRIWVFSMMRRKKIASRMIESLRSNFIYGSYLRKEEIAFSDPTPDGKLFATQYCGTGQFLVYNFLNGQYHT</sequence>
<dbReference type="EMBL" id="KB519916">
    <property type="protein sequence ID" value="EMP38368.1"/>
    <property type="molecule type" value="Genomic_DNA"/>
</dbReference>
<comment type="catalytic activity">
    <reaction evidence="30">
        <text>1-hexadecanoyl-2-nonadioyl-sn-glycero-3-phosphocholine + H2O = nonanedioate + 1-hexadecanoyl-sn-glycero-3-phosphocholine + H(+)</text>
        <dbReference type="Rhea" id="RHEA:41388"/>
        <dbReference type="ChEBI" id="CHEBI:15377"/>
        <dbReference type="ChEBI" id="CHEBI:15378"/>
        <dbReference type="ChEBI" id="CHEBI:72998"/>
        <dbReference type="ChEBI" id="CHEBI:78207"/>
        <dbReference type="ChEBI" id="CHEBI:78208"/>
    </reaction>
    <physiologicalReaction direction="left-to-right" evidence="30">
        <dbReference type="Rhea" id="RHEA:41389"/>
    </physiologicalReaction>
</comment>
<comment type="catalytic activity">
    <reaction evidence="15">
        <text>a 1,2-diacyl-sn-glycero-3-phosphocholine + H2O = a 2-acyl-sn-glycero-3-phosphocholine + a fatty acid + H(+)</text>
        <dbReference type="Rhea" id="RHEA:18689"/>
        <dbReference type="ChEBI" id="CHEBI:15377"/>
        <dbReference type="ChEBI" id="CHEBI:15378"/>
        <dbReference type="ChEBI" id="CHEBI:28868"/>
        <dbReference type="ChEBI" id="CHEBI:57643"/>
        <dbReference type="ChEBI" id="CHEBI:57875"/>
        <dbReference type="EC" id="3.1.1.32"/>
    </reaction>
    <physiologicalReaction direction="left-to-right" evidence="15">
        <dbReference type="Rhea" id="RHEA:18690"/>
    </physiologicalReaction>
</comment>
<evidence type="ECO:0000256" key="20">
    <source>
        <dbReference type="ARBA" id="ARBA00050182"/>
    </source>
</evidence>
<evidence type="ECO:0000256" key="28">
    <source>
        <dbReference type="ARBA" id="ARBA00052588"/>
    </source>
</evidence>
<comment type="catalytic activity">
    <reaction evidence="26">
        <text>1-octadecanoyl-2-acetyl-sn-glycero-3-phosphocholine + H2O = 1-octadecanoyl-sn-glycero-3-phosphocholine + acetate + H(+)</text>
        <dbReference type="Rhea" id="RHEA:54408"/>
        <dbReference type="ChEBI" id="CHEBI:15377"/>
        <dbReference type="ChEBI" id="CHEBI:15378"/>
        <dbReference type="ChEBI" id="CHEBI:30089"/>
        <dbReference type="ChEBI" id="CHEBI:73858"/>
        <dbReference type="ChEBI" id="CHEBI:75220"/>
    </reaction>
    <physiologicalReaction direction="left-to-right" evidence="26">
        <dbReference type="Rhea" id="RHEA:54409"/>
    </physiologicalReaction>
</comment>
<evidence type="ECO:0000256" key="21">
    <source>
        <dbReference type="ARBA" id="ARBA00050195"/>
    </source>
</evidence>
<keyword evidence="5" id="KW-0719">Serine esterase</keyword>
<feature type="region of interest" description="Disordered" evidence="35">
    <location>
        <begin position="706"/>
        <end position="736"/>
    </location>
</feature>
<evidence type="ECO:0000256" key="6">
    <source>
        <dbReference type="ARBA" id="ARBA00022692"/>
    </source>
</evidence>
<dbReference type="FunFam" id="3.40.50.1820:FF:000890">
    <property type="entry name" value="Abhydrolase domain containing 3"/>
    <property type="match status" value="1"/>
</dbReference>
<dbReference type="InterPro" id="IPR028009">
    <property type="entry name" value="ESCO_Acetyltransf_dom"/>
</dbReference>
<evidence type="ECO:0000256" key="12">
    <source>
        <dbReference type="ARBA" id="ARBA00023264"/>
    </source>
</evidence>
<keyword evidence="39" id="KW-1185">Reference proteome</keyword>
<dbReference type="GO" id="GO:0004623">
    <property type="term" value="F:phospholipase A2 activity"/>
    <property type="evidence" value="ECO:0007669"/>
    <property type="project" value="UniProtKB-EC"/>
</dbReference>
<evidence type="ECO:0000256" key="36">
    <source>
        <dbReference type="SAM" id="Phobius"/>
    </source>
</evidence>
<dbReference type="PANTHER" id="PTHR45884">
    <property type="entry name" value="N-ACETYLTRANSFERASE ECO"/>
    <property type="match status" value="1"/>
</dbReference>
<comment type="catalytic activity">
    <reaction evidence="21">
        <text>1-tetradecanoyl-2-(4Z,7Z,10Z,13Z,16Z,19Z-docosahexaenoyl)-sn-glycero-3-phosphocholine + H2O = 2-(4Z,7Z,10Z,13Z,16Z,19Z-docosahexaenoyl)-sn-glycero-3-phosphocholine + tetradecanoate + H(+)</text>
        <dbReference type="Rhea" id="RHEA:54400"/>
        <dbReference type="ChEBI" id="CHEBI:15377"/>
        <dbReference type="ChEBI" id="CHEBI:15378"/>
        <dbReference type="ChEBI" id="CHEBI:30807"/>
        <dbReference type="ChEBI" id="CHEBI:76085"/>
        <dbReference type="ChEBI" id="CHEBI:86162"/>
    </reaction>
    <physiologicalReaction direction="left-to-right" evidence="21">
        <dbReference type="Rhea" id="RHEA:54401"/>
    </physiologicalReaction>
</comment>
<gene>
    <name evidence="38" type="ORF">UY3_04403</name>
</gene>
<comment type="similarity">
    <text evidence="2">Belongs to the AB hydrolase superfamily. AB hydrolase 4 family.</text>
</comment>
<evidence type="ECO:0000256" key="7">
    <source>
        <dbReference type="ARBA" id="ARBA00022801"/>
    </source>
</evidence>
<keyword evidence="11 36" id="KW-0472">Membrane</keyword>
<dbReference type="eggNOG" id="KOG1838">
    <property type="taxonomic scope" value="Eukaryota"/>
</dbReference>
<dbReference type="PROSITE" id="PS01133">
    <property type="entry name" value="UPF0017"/>
    <property type="match status" value="1"/>
</dbReference>
<feature type="domain" description="N-acetyltransferase ESCO acetyl-transferase" evidence="37">
    <location>
        <begin position="1317"/>
        <end position="1385"/>
    </location>
</feature>
<comment type="catalytic activity">
    <reaction evidence="17">
        <text>1-hexadecanoyl-2-(9-oxononanoyl)-sn-glycero-3-phosphocholine + H2O = 9-oxononanoate + 1-hexadecanoyl-sn-glycero-3-phosphocholine + H(+)</text>
        <dbReference type="Rhea" id="RHEA:41179"/>
        <dbReference type="ChEBI" id="CHEBI:15377"/>
        <dbReference type="ChEBI" id="CHEBI:15378"/>
        <dbReference type="ChEBI" id="CHEBI:61042"/>
        <dbReference type="ChEBI" id="CHEBI:72998"/>
        <dbReference type="ChEBI" id="CHEBI:77812"/>
    </reaction>
    <physiologicalReaction direction="left-to-right" evidence="17">
        <dbReference type="Rhea" id="RHEA:41180"/>
    </physiologicalReaction>
</comment>
<comment type="catalytic activity">
    <reaction evidence="31">
        <text>1,2-ditetradecanoyl-sn-glycero-3-phosphocholine + H2O = 2-tetradecanoyl-sn-glycero-3-phosphocholine + tetradecanoate + H(+)</text>
        <dbReference type="Rhea" id="RHEA:54404"/>
        <dbReference type="ChEBI" id="CHEBI:15377"/>
        <dbReference type="ChEBI" id="CHEBI:15378"/>
        <dbReference type="ChEBI" id="CHEBI:30807"/>
        <dbReference type="ChEBI" id="CHEBI:45240"/>
        <dbReference type="ChEBI" id="CHEBI:131738"/>
    </reaction>
    <physiologicalReaction direction="left-to-right" evidence="31">
        <dbReference type="Rhea" id="RHEA:54405"/>
    </physiologicalReaction>
</comment>
<dbReference type="GO" id="GO:0008970">
    <property type="term" value="F:phospholipase A1 activity"/>
    <property type="evidence" value="ECO:0007669"/>
    <property type="project" value="UniProtKB-EC"/>
</dbReference>
<evidence type="ECO:0000256" key="5">
    <source>
        <dbReference type="ARBA" id="ARBA00022487"/>
    </source>
</evidence>